<accession>A0A1I4EJH8</accession>
<dbReference type="Proteomes" id="UP000199473">
    <property type="component" value="Unassembled WGS sequence"/>
</dbReference>
<evidence type="ECO:0000313" key="2">
    <source>
        <dbReference type="Proteomes" id="UP000199473"/>
    </source>
</evidence>
<gene>
    <name evidence="1" type="ORF">SAMN02745775_11692</name>
</gene>
<protein>
    <submittedName>
        <fullName evidence="1">Uncharacterized protein</fullName>
    </submittedName>
</protein>
<evidence type="ECO:0000313" key="1">
    <source>
        <dbReference type="EMBL" id="SFL05429.1"/>
    </source>
</evidence>
<keyword evidence="2" id="KW-1185">Reference proteome</keyword>
<reference evidence="1 2" key="1">
    <citation type="submission" date="2016-10" db="EMBL/GenBank/DDBJ databases">
        <authorList>
            <person name="de Groot N.N."/>
        </authorList>
    </citation>
    <scope>NUCLEOTIDE SEQUENCE [LARGE SCALE GENOMIC DNA]</scope>
    <source>
        <strain evidence="1 2">DSM 19981</strain>
    </source>
</reference>
<proteinExistence type="predicted"/>
<dbReference type="AlphaFoldDB" id="A0A1I4EJH8"/>
<sequence length="91" mass="10203">MDVARRATEVKDAVGEPLEWRAYQACGATHLSTHYAKVDVEPAMPTRGDTFDNEFAVVAEAGTAEIEVIFWPPIPQHARLPKGRERVSKRR</sequence>
<name>A0A1I4EJH8_9PROT</name>
<dbReference type="EMBL" id="FOSQ01000016">
    <property type="protein sequence ID" value="SFL05429.1"/>
    <property type="molecule type" value="Genomic_DNA"/>
</dbReference>
<organism evidence="1 2">
    <name type="scientific">Falsiroseomonas stagni DSM 19981</name>
    <dbReference type="NCBI Taxonomy" id="1123062"/>
    <lineage>
        <taxon>Bacteria</taxon>
        <taxon>Pseudomonadati</taxon>
        <taxon>Pseudomonadota</taxon>
        <taxon>Alphaproteobacteria</taxon>
        <taxon>Acetobacterales</taxon>
        <taxon>Roseomonadaceae</taxon>
        <taxon>Falsiroseomonas</taxon>
    </lineage>
</organism>